<keyword evidence="7 14" id="KW-0472">Membrane</keyword>
<reference evidence="16" key="2">
    <citation type="submission" date="2025-05" db="UniProtKB">
        <authorList>
            <consortium name="Ensembl"/>
        </authorList>
    </citation>
    <scope>IDENTIFICATION</scope>
    <source>
        <strain evidence="16">broiler</strain>
    </source>
</reference>
<evidence type="ECO:0000256" key="3">
    <source>
        <dbReference type="ARBA" id="ARBA00022475"/>
    </source>
</evidence>
<sequence length="375" mass="43376">MVYVERQKMLNFTENATEKCIIDHNIHQTLSPVVYIVVFIIGFPANCLSLYYGYLQIKAKNELGIYLCNLTIADLFYIFSLPFWIQYVLQHDNWTYDELLCKICGILLYENIYISVGFLCCISIDRYLAVVHPFRFHQFRTMKAAVIVSAIIWTKEIVTCSFVFVHGEISMDAESHVVCFEHYPIKEWEHSINYYRFSAGFLFPFFLLAFSYCGILRVVHRSHGTQKKKKLQIKRLVSSTVFIFLVCFGPYHILLVVRSVFESNCSFAGKIFNIYHTSLLLTTFNCVADPVLYCFSSESTYLNFVKMRDSCLRHLGCLRTETKESYQLNAPETPSRAQHEHQPRLLQESQGETGAKDSSSTRADHLQHPSKGALV</sequence>
<dbReference type="InterPro" id="IPR017452">
    <property type="entry name" value="GPCR_Rhodpsn_7TM"/>
</dbReference>
<dbReference type="CDD" id="cd15367">
    <property type="entry name" value="7tmA_GPR68_OGR1"/>
    <property type="match status" value="1"/>
</dbReference>
<dbReference type="InterPro" id="IPR005389">
    <property type="entry name" value="OGR1_rcpt"/>
</dbReference>
<comment type="similarity">
    <text evidence="2 12">Belongs to the G-protein coupled receptor 1 family.</text>
</comment>
<dbReference type="PANTHER" id="PTHR24234">
    <property type="entry name" value="LYSOPHOSPHATIDIC ACID RECEPTOR 5/SPHINGOSYLPHOSPHORYLCHOLINE RECEPTOR"/>
    <property type="match status" value="1"/>
</dbReference>
<dbReference type="GO" id="GO:0005886">
    <property type="term" value="C:plasma membrane"/>
    <property type="evidence" value="ECO:0007669"/>
    <property type="project" value="UniProtKB-SubCell"/>
</dbReference>
<dbReference type="GO" id="GO:0036035">
    <property type="term" value="P:osteoclast development"/>
    <property type="evidence" value="ECO:0007669"/>
    <property type="project" value="Ensembl"/>
</dbReference>
<keyword evidence="8" id="KW-1015">Disulfide bond</keyword>
<evidence type="ECO:0000256" key="14">
    <source>
        <dbReference type="SAM" id="Phobius"/>
    </source>
</evidence>
<evidence type="ECO:0000256" key="8">
    <source>
        <dbReference type="ARBA" id="ARBA00023157"/>
    </source>
</evidence>
<dbReference type="GO" id="GO:0071467">
    <property type="term" value="P:cellular response to pH"/>
    <property type="evidence" value="ECO:0000318"/>
    <property type="project" value="GO_Central"/>
</dbReference>
<dbReference type="PRINTS" id="PR00237">
    <property type="entry name" value="GPCRRHODOPSN"/>
</dbReference>
<evidence type="ECO:0000259" key="15">
    <source>
        <dbReference type="PROSITE" id="PS50262"/>
    </source>
</evidence>
<feature type="region of interest" description="Disordered" evidence="13">
    <location>
        <begin position="328"/>
        <end position="375"/>
    </location>
</feature>
<evidence type="ECO:0000256" key="10">
    <source>
        <dbReference type="ARBA" id="ARBA00023180"/>
    </source>
</evidence>
<dbReference type="GO" id="GO:2001206">
    <property type="term" value="P:positive regulation of osteoclast development"/>
    <property type="evidence" value="ECO:0007669"/>
    <property type="project" value="Ensembl"/>
</dbReference>
<comment type="subcellular location">
    <subcellularLocation>
        <location evidence="1">Cell membrane</location>
        <topology evidence="1">Multi-pass membrane protein</topology>
    </subcellularLocation>
</comment>
<dbReference type="RefSeq" id="XP_025006623.2">
    <property type="nucleotide sequence ID" value="XM_025150855.3"/>
</dbReference>
<keyword evidence="17" id="KW-1185">Reference proteome</keyword>
<evidence type="ECO:0000256" key="6">
    <source>
        <dbReference type="ARBA" id="ARBA00023040"/>
    </source>
</evidence>
<evidence type="ECO:0000256" key="4">
    <source>
        <dbReference type="ARBA" id="ARBA00022692"/>
    </source>
</evidence>
<keyword evidence="4 12" id="KW-0812">Transmembrane</keyword>
<feature type="transmembrane region" description="Helical" evidence="14">
    <location>
        <begin position="105"/>
        <end position="124"/>
    </location>
</feature>
<evidence type="ECO:0000256" key="7">
    <source>
        <dbReference type="ARBA" id="ARBA00023136"/>
    </source>
</evidence>
<keyword evidence="11 12" id="KW-0807">Transducer</keyword>
<feature type="transmembrane region" description="Helical" evidence="14">
    <location>
        <begin position="236"/>
        <end position="257"/>
    </location>
</feature>
<dbReference type="AlphaFoldDB" id="A0A8V0YWI2"/>
<accession>A0A8V0YWI2</accession>
<evidence type="ECO:0000256" key="2">
    <source>
        <dbReference type="ARBA" id="ARBA00010663"/>
    </source>
</evidence>
<dbReference type="Ensembl" id="ENSGALT00010042961.1">
    <property type="protein sequence ID" value="ENSGALP00010025451.1"/>
    <property type="gene ID" value="ENSGALG00010017776.1"/>
</dbReference>
<dbReference type="GO" id="GO:0004930">
    <property type="term" value="F:G protein-coupled receptor activity"/>
    <property type="evidence" value="ECO:0007669"/>
    <property type="project" value="UniProtKB-KW"/>
</dbReference>
<dbReference type="SMR" id="A0A8V0YWI2"/>
<dbReference type="SUPFAM" id="SSF81321">
    <property type="entry name" value="Family A G protein-coupled receptor-like"/>
    <property type="match status" value="1"/>
</dbReference>
<evidence type="ECO:0000256" key="9">
    <source>
        <dbReference type="ARBA" id="ARBA00023170"/>
    </source>
</evidence>
<evidence type="ECO:0000313" key="16">
    <source>
        <dbReference type="Ensembl" id="ENSGALP00010025442.1"/>
    </source>
</evidence>
<evidence type="ECO:0000256" key="1">
    <source>
        <dbReference type="ARBA" id="ARBA00004651"/>
    </source>
</evidence>
<organism evidence="16 17">
    <name type="scientific">Gallus gallus</name>
    <name type="common">Chicken</name>
    <dbReference type="NCBI Taxonomy" id="9031"/>
    <lineage>
        <taxon>Eukaryota</taxon>
        <taxon>Metazoa</taxon>
        <taxon>Chordata</taxon>
        <taxon>Craniata</taxon>
        <taxon>Vertebrata</taxon>
        <taxon>Euteleostomi</taxon>
        <taxon>Archelosauria</taxon>
        <taxon>Archosauria</taxon>
        <taxon>Dinosauria</taxon>
        <taxon>Saurischia</taxon>
        <taxon>Theropoda</taxon>
        <taxon>Coelurosauria</taxon>
        <taxon>Aves</taxon>
        <taxon>Neognathae</taxon>
        <taxon>Galloanserae</taxon>
        <taxon>Galliformes</taxon>
        <taxon>Phasianidae</taxon>
        <taxon>Phasianinae</taxon>
        <taxon>Gallus</taxon>
    </lineage>
</organism>
<name>A0A8V0YWI2_CHICK</name>
<dbReference type="GO" id="GO:0071468">
    <property type="term" value="P:cellular response to acidic pH"/>
    <property type="evidence" value="ECO:0007669"/>
    <property type="project" value="Ensembl"/>
</dbReference>
<dbReference type="PROSITE" id="PS50262">
    <property type="entry name" value="G_PROTEIN_RECEP_F1_2"/>
    <property type="match status" value="1"/>
</dbReference>
<keyword evidence="6 12" id="KW-0297">G-protein coupled receptor</keyword>
<dbReference type="Gene3D" id="1.20.1070.10">
    <property type="entry name" value="Rhodopsin 7-helix transmembrane proteins"/>
    <property type="match status" value="1"/>
</dbReference>
<dbReference type="GO" id="GO:0035774">
    <property type="term" value="P:positive regulation of insulin secretion involved in cellular response to glucose stimulus"/>
    <property type="evidence" value="ECO:0007669"/>
    <property type="project" value="Ensembl"/>
</dbReference>
<dbReference type="GeneTree" id="ENSGT00950000183136"/>
<dbReference type="InterPro" id="IPR000276">
    <property type="entry name" value="GPCR_Rhodpsn"/>
</dbReference>
<dbReference type="CTD" id="2828"/>
<gene>
    <name evidence="16" type="primary">GPR4</name>
</gene>
<dbReference type="GO" id="GO:0007200">
    <property type="term" value="P:phospholipase C-activating G protein-coupled receptor signaling pathway"/>
    <property type="evidence" value="ECO:0007669"/>
    <property type="project" value="Ensembl"/>
</dbReference>
<dbReference type="OrthoDB" id="8742459at2759"/>
<evidence type="ECO:0000313" key="17">
    <source>
        <dbReference type="Proteomes" id="UP000000539"/>
    </source>
</evidence>
<reference evidence="16" key="1">
    <citation type="submission" date="2020-11" db="EMBL/GenBank/DDBJ databases">
        <title>Gallus gallus (Chicken) genome, bGalGal1, GRCg7b, maternal haplotype autosomes + Z &amp; W.</title>
        <authorList>
            <person name="Warren W."/>
            <person name="Formenti G."/>
            <person name="Fedrigo O."/>
            <person name="Haase B."/>
            <person name="Mountcastle J."/>
            <person name="Balacco J."/>
            <person name="Tracey A."/>
            <person name="Schneider V."/>
            <person name="Okimoto R."/>
            <person name="Cheng H."/>
            <person name="Hawken R."/>
            <person name="Howe K."/>
            <person name="Jarvis E.D."/>
        </authorList>
    </citation>
    <scope>NUCLEOTIDE SEQUENCE [LARGE SCALE GENOMIC DNA]</scope>
    <source>
        <strain evidence="16">Broiler</strain>
    </source>
</reference>
<dbReference type="GO" id="GO:0030073">
    <property type="term" value="P:insulin secretion"/>
    <property type="evidence" value="ECO:0007669"/>
    <property type="project" value="Ensembl"/>
</dbReference>
<dbReference type="Ensembl" id="ENSGALT00010042959.1">
    <property type="protein sequence ID" value="ENSGALP00010025449.1"/>
    <property type="gene ID" value="ENSGALG00010017776.1"/>
</dbReference>
<dbReference type="RefSeq" id="XP_025006624.2">
    <property type="nucleotide sequence ID" value="XM_025150856.3"/>
</dbReference>
<feature type="transmembrane region" description="Helical" evidence="14">
    <location>
        <begin position="144"/>
        <end position="165"/>
    </location>
</feature>
<dbReference type="GO" id="GO:0007189">
    <property type="term" value="P:adenylate cyclase-activating G protein-coupled receptor signaling pathway"/>
    <property type="evidence" value="ECO:0007669"/>
    <property type="project" value="Ensembl"/>
</dbReference>
<dbReference type="FunFam" id="1.20.1070.10:FF:000065">
    <property type="entry name" value="G-protein coupled receptor 4"/>
    <property type="match status" value="1"/>
</dbReference>
<dbReference type="Ensembl" id="ENSGALT00010042958.1">
    <property type="protein sequence ID" value="ENSGALP00010025448.1"/>
    <property type="gene ID" value="ENSGALG00010017776.1"/>
</dbReference>
<dbReference type="GO" id="GO:0030224">
    <property type="term" value="P:monocyte differentiation"/>
    <property type="evidence" value="ECO:0007669"/>
    <property type="project" value="Ensembl"/>
</dbReference>
<feature type="transmembrane region" description="Helical" evidence="14">
    <location>
        <begin position="33"/>
        <end position="54"/>
    </location>
</feature>
<feature type="compositionally biased region" description="Polar residues" evidence="13">
    <location>
        <begin position="347"/>
        <end position="361"/>
    </location>
</feature>
<dbReference type="Ensembl" id="ENSGALT00010042952.1">
    <property type="protein sequence ID" value="ENSGALP00010025442.1"/>
    <property type="gene ID" value="ENSGALG00010017776.1"/>
</dbReference>
<dbReference type="PRINTS" id="PR01564">
    <property type="entry name" value="OGR1RECEPTOR"/>
</dbReference>
<evidence type="ECO:0000256" key="12">
    <source>
        <dbReference type="RuleBase" id="RU000688"/>
    </source>
</evidence>
<dbReference type="Ensembl" id="ENSGALT00010042967.1">
    <property type="protein sequence ID" value="ENSGALP00010025457.1"/>
    <property type="gene ID" value="ENSGALG00010017776.1"/>
</dbReference>
<proteinExistence type="inferred from homology"/>
<dbReference type="OMA" id="TCCFVFT"/>
<keyword evidence="5 14" id="KW-1133">Transmembrane helix</keyword>
<evidence type="ECO:0000256" key="13">
    <source>
        <dbReference type="SAM" id="MobiDB-lite"/>
    </source>
</evidence>
<keyword evidence="10" id="KW-0325">Glycoprotein</keyword>
<dbReference type="Ensembl" id="ENSGALT00010042963.1">
    <property type="protein sequence ID" value="ENSGALP00010025453.1"/>
    <property type="gene ID" value="ENSGALG00010017776.1"/>
</dbReference>
<dbReference type="Proteomes" id="UP000000539">
    <property type="component" value="Chromosome 5"/>
</dbReference>
<dbReference type="GeneID" id="428904"/>
<feature type="transmembrane region" description="Helical" evidence="14">
    <location>
        <begin position="66"/>
        <end position="85"/>
    </location>
</feature>
<dbReference type="GO" id="GO:0045656">
    <property type="term" value="P:negative regulation of monocyte differentiation"/>
    <property type="evidence" value="ECO:0007669"/>
    <property type="project" value="Ensembl"/>
</dbReference>
<feature type="transmembrane region" description="Helical" evidence="14">
    <location>
        <begin position="194"/>
        <end position="215"/>
    </location>
</feature>
<protein>
    <submittedName>
        <fullName evidence="16">G protein-coupled receptor 4</fullName>
    </submittedName>
</protein>
<dbReference type="GO" id="GO:0034405">
    <property type="term" value="P:response to fluid shear stress"/>
    <property type="evidence" value="ECO:0007669"/>
    <property type="project" value="Ensembl"/>
</dbReference>
<dbReference type="Ensembl" id="ENSGALT00010042951.1">
    <property type="protein sequence ID" value="ENSGALP00010025441.1"/>
    <property type="gene ID" value="ENSGALG00010017776.1"/>
</dbReference>
<evidence type="ECO:0000256" key="5">
    <source>
        <dbReference type="ARBA" id="ARBA00022989"/>
    </source>
</evidence>
<dbReference type="PANTHER" id="PTHR24234:SF5">
    <property type="entry name" value="OVARIAN CANCER G-PROTEIN COUPLED RECEPTOR 1"/>
    <property type="match status" value="1"/>
</dbReference>
<evidence type="ECO:0000256" key="11">
    <source>
        <dbReference type="ARBA" id="ARBA00023224"/>
    </source>
</evidence>
<keyword evidence="3" id="KW-1003">Cell membrane</keyword>
<keyword evidence="9 12" id="KW-0675">Receptor</keyword>
<dbReference type="PROSITE" id="PS00237">
    <property type="entry name" value="G_PROTEIN_RECEP_F1_1"/>
    <property type="match status" value="1"/>
</dbReference>
<feature type="domain" description="G-protein coupled receptors family 1 profile" evidence="15">
    <location>
        <begin position="45"/>
        <end position="293"/>
    </location>
</feature>
<dbReference type="Pfam" id="PF00001">
    <property type="entry name" value="7tm_1"/>
    <property type="match status" value="1"/>
</dbReference>
<dbReference type="Ensembl" id="ENSGALT00010042965.1">
    <property type="protein sequence ID" value="ENSGALP00010025455.1"/>
    <property type="gene ID" value="ENSGALG00010017776.1"/>
</dbReference>